<evidence type="ECO:0000313" key="2">
    <source>
        <dbReference type="EMBL" id="CAH2048469.1"/>
    </source>
</evidence>
<evidence type="ECO:0000256" key="1">
    <source>
        <dbReference type="SAM" id="MobiDB-lite"/>
    </source>
</evidence>
<evidence type="ECO:0000313" key="3">
    <source>
        <dbReference type="Proteomes" id="UP000837857"/>
    </source>
</evidence>
<feature type="non-terminal residue" evidence="2">
    <location>
        <position position="149"/>
    </location>
</feature>
<dbReference type="EMBL" id="OW152830">
    <property type="protein sequence ID" value="CAH2048469.1"/>
    <property type="molecule type" value="Genomic_DNA"/>
</dbReference>
<protein>
    <submittedName>
        <fullName evidence="2">Uncharacterized protein</fullName>
    </submittedName>
</protein>
<reference evidence="2" key="1">
    <citation type="submission" date="2022-03" db="EMBL/GenBank/DDBJ databases">
        <authorList>
            <person name="Martin H S."/>
        </authorList>
    </citation>
    <scope>NUCLEOTIDE SEQUENCE</scope>
</reference>
<name>A0ABN8I7S6_9NEOP</name>
<organism evidence="2 3">
    <name type="scientific">Iphiclides podalirius</name>
    <name type="common">scarce swallowtail</name>
    <dbReference type="NCBI Taxonomy" id="110791"/>
    <lineage>
        <taxon>Eukaryota</taxon>
        <taxon>Metazoa</taxon>
        <taxon>Ecdysozoa</taxon>
        <taxon>Arthropoda</taxon>
        <taxon>Hexapoda</taxon>
        <taxon>Insecta</taxon>
        <taxon>Pterygota</taxon>
        <taxon>Neoptera</taxon>
        <taxon>Endopterygota</taxon>
        <taxon>Lepidoptera</taxon>
        <taxon>Glossata</taxon>
        <taxon>Ditrysia</taxon>
        <taxon>Papilionoidea</taxon>
        <taxon>Papilionidae</taxon>
        <taxon>Papilioninae</taxon>
        <taxon>Iphiclides</taxon>
    </lineage>
</organism>
<gene>
    <name evidence="2" type="ORF">IPOD504_LOCUS6092</name>
</gene>
<feature type="compositionally biased region" description="Gly residues" evidence="1">
    <location>
        <begin position="117"/>
        <end position="127"/>
    </location>
</feature>
<proteinExistence type="predicted"/>
<dbReference type="Proteomes" id="UP000837857">
    <property type="component" value="Chromosome 18"/>
</dbReference>
<feature type="region of interest" description="Disordered" evidence="1">
    <location>
        <begin position="103"/>
        <end position="149"/>
    </location>
</feature>
<accession>A0ABN8I7S6</accession>
<keyword evidence="3" id="KW-1185">Reference proteome</keyword>
<sequence>MYVIPHFNSPSMSGRRPPSVYCDENFDGDVIASVPLQNLLFHTAKPRSGHEIYLRQPCLRRRRRAAGHRPGRYSPLQPSMHPIIRRFKIRTCIFVGTDTSRTSHSSLASGVRTRGRGAPGRGGGVGGKKTKKNENGARAAVCAGKKSQI</sequence>